<evidence type="ECO:0000256" key="5">
    <source>
        <dbReference type="ARBA" id="ARBA00023242"/>
    </source>
</evidence>
<keyword evidence="3" id="KW-0238">DNA-binding</keyword>
<dbReference type="Gene3D" id="1.20.5.170">
    <property type="match status" value="1"/>
</dbReference>
<organism evidence="7 8">
    <name type="scientific">Populus deltoides</name>
    <name type="common">Eastern poplar</name>
    <name type="synonym">Eastern cottonwood</name>
    <dbReference type="NCBI Taxonomy" id="3696"/>
    <lineage>
        <taxon>Eukaryota</taxon>
        <taxon>Viridiplantae</taxon>
        <taxon>Streptophyta</taxon>
        <taxon>Embryophyta</taxon>
        <taxon>Tracheophyta</taxon>
        <taxon>Spermatophyta</taxon>
        <taxon>Magnoliopsida</taxon>
        <taxon>eudicotyledons</taxon>
        <taxon>Gunneridae</taxon>
        <taxon>Pentapetalae</taxon>
        <taxon>rosids</taxon>
        <taxon>fabids</taxon>
        <taxon>Malpighiales</taxon>
        <taxon>Salicaceae</taxon>
        <taxon>Saliceae</taxon>
        <taxon>Populus</taxon>
    </lineage>
</organism>
<dbReference type="PROSITE" id="PS50217">
    <property type="entry name" value="BZIP"/>
    <property type="match status" value="1"/>
</dbReference>
<dbReference type="GO" id="GO:0003677">
    <property type="term" value="F:DNA binding"/>
    <property type="evidence" value="ECO:0007669"/>
    <property type="project" value="UniProtKB-KW"/>
</dbReference>
<dbReference type="PANTHER" id="PTHR46324">
    <property type="entry name" value="BASIC LEUCINE ZIPPER 43-RELATED"/>
    <property type="match status" value="1"/>
</dbReference>
<evidence type="ECO:0000256" key="3">
    <source>
        <dbReference type="ARBA" id="ARBA00023125"/>
    </source>
</evidence>
<dbReference type="PROSITE" id="PS00036">
    <property type="entry name" value="BZIP_BASIC"/>
    <property type="match status" value="1"/>
</dbReference>
<dbReference type="InterPro" id="IPR004827">
    <property type="entry name" value="bZIP"/>
</dbReference>
<keyword evidence="4" id="KW-0804">Transcription</keyword>
<keyword evidence="5" id="KW-0539">Nucleus</keyword>
<dbReference type="SUPFAM" id="SSF57959">
    <property type="entry name" value="Leucine zipper domain"/>
    <property type="match status" value="1"/>
</dbReference>
<evidence type="ECO:0000256" key="2">
    <source>
        <dbReference type="ARBA" id="ARBA00023015"/>
    </source>
</evidence>
<dbReference type="Pfam" id="PF00170">
    <property type="entry name" value="bZIP_1"/>
    <property type="match status" value="1"/>
</dbReference>
<reference evidence="7" key="1">
    <citation type="journal article" date="2021" name="J. Hered.">
        <title>Genome Assembly of Salicaceae Populus deltoides (Eastern Cottonwood) I-69 Based on Nanopore Sequencing and Hi-C Technologies.</title>
        <authorList>
            <person name="Bai S."/>
            <person name="Wu H."/>
            <person name="Zhang J."/>
            <person name="Pan Z."/>
            <person name="Zhao W."/>
            <person name="Li Z."/>
            <person name="Tong C."/>
        </authorList>
    </citation>
    <scope>NUCLEOTIDE SEQUENCE</scope>
    <source>
        <tissue evidence="7">Leaf</tissue>
    </source>
</reference>
<dbReference type="Proteomes" id="UP000807159">
    <property type="component" value="Chromosome 4"/>
</dbReference>
<dbReference type="EMBL" id="JACEGQ020000004">
    <property type="protein sequence ID" value="KAH8511181.1"/>
    <property type="molecule type" value="Genomic_DNA"/>
</dbReference>
<accession>A0A8T2Z1L3</accession>
<dbReference type="InterPro" id="IPR044521">
    <property type="entry name" value="AtbZIP8/43"/>
</dbReference>
<evidence type="ECO:0000313" key="7">
    <source>
        <dbReference type="EMBL" id="KAH8511181.1"/>
    </source>
</evidence>
<keyword evidence="2" id="KW-0805">Transcription regulation</keyword>
<protein>
    <recommendedName>
        <fullName evidence="6">BZIP domain-containing protein</fullName>
    </recommendedName>
</protein>
<evidence type="ECO:0000259" key="6">
    <source>
        <dbReference type="PROSITE" id="PS50217"/>
    </source>
</evidence>
<keyword evidence="8" id="KW-1185">Reference proteome</keyword>
<dbReference type="FunFam" id="1.20.5.170:FF:000020">
    <property type="entry name" value="BZIP transcription factor"/>
    <property type="match status" value="1"/>
</dbReference>
<dbReference type="SMART" id="SM00338">
    <property type="entry name" value="BRLZ"/>
    <property type="match status" value="1"/>
</dbReference>
<dbReference type="PANTHER" id="PTHR46324:SF3">
    <property type="entry name" value="BASIC LEUCINE ZIPPER 43-RELATED"/>
    <property type="match status" value="1"/>
</dbReference>
<evidence type="ECO:0000256" key="4">
    <source>
        <dbReference type="ARBA" id="ARBA00023163"/>
    </source>
</evidence>
<dbReference type="GO" id="GO:0005634">
    <property type="term" value="C:nucleus"/>
    <property type="evidence" value="ECO:0007669"/>
    <property type="project" value="UniProtKB-SubCell"/>
</dbReference>
<name>A0A8T2Z1L3_POPDE</name>
<dbReference type="InterPro" id="IPR045314">
    <property type="entry name" value="bZIP_plant_GBF1"/>
</dbReference>
<sequence length="172" mass="19857">MQPNEIAGLHYLVPPNSCPYSAHFSMTQDNSQMFQFNQFTNQSYNFQIPPQLQEFSLQASCMSSHSTSDEADEQQLSLINERKQRRMISNRESARRSRMRKQKHLDELWSQVVQENNQLKEEISELRRVLTDMQLSSPYPSLKGLEDITCDTAYLRAESSNQSITSSSDLLG</sequence>
<dbReference type="CDD" id="cd14702">
    <property type="entry name" value="bZIP_plant_GBF1"/>
    <property type="match status" value="1"/>
</dbReference>
<dbReference type="GO" id="GO:0003700">
    <property type="term" value="F:DNA-binding transcription factor activity"/>
    <property type="evidence" value="ECO:0007669"/>
    <property type="project" value="InterPro"/>
</dbReference>
<proteinExistence type="predicted"/>
<gene>
    <name evidence="7" type="ORF">H0E87_008645</name>
</gene>
<dbReference type="InterPro" id="IPR046347">
    <property type="entry name" value="bZIP_sf"/>
</dbReference>
<evidence type="ECO:0000313" key="8">
    <source>
        <dbReference type="Proteomes" id="UP000807159"/>
    </source>
</evidence>
<dbReference type="AlphaFoldDB" id="A0A8T2Z1L3"/>
<evidence type="ECO:0000256" key="1">
    <source>
        <dbReference type="ARBA" id="ARBA00004123"/>
    </source>
</evidence>
<comment type="subcellular location">
    <subcellularLocation>
        <location evidence="1">Nucleus</location>
    </subcellularLocation>
</comment>
<dbReference type="GO" id="GO:0046983">
    <property type="term" value="F:protein dimerization activity"/>
    <property type="evidence" value="ECO:0007669"/>
    <property type="project" value="UniProtKB-ARBA"/>
</dbReference>
<feature type="domain" description="BZIP" evidence="6">
    <location>
        <begin position="80"/>
        <end position="134"/>
    </location>
</feature>
<comment type="caution">
    <text evidence="7">The sequence shown here is derived from an EMBL/GenBank/DDBJ whole genome shotgun (WGS) entry which is preliminary data.</text>
</comment>